<evidence type="ECO:0000313" key="1">
    <source>
        <dbReference type="EMBL" id="ESQ79163.1"/>
    </source>
</evidence>
<dbReference type="RefSeq" id="WP_018084151.1">
    <property type="nucleotide sequence ID" value="NZ_AQWM01000069.1"/>
</dbReference>
<evidence type="ECO:0000313" key="2">
    <source>
        <dbReference type="Proteomes" id="UP000017837"/>
    </source>
</evidence>
<accession>V4QJ19</accession>
<name>V4QJ19_9CAUL</name>
<dbReference type="AlphaFoldDB" id="V4QJ19"/>
<comment type="caution">
    <text evidence="1">The sequence shown here is derived from an EMBL/GenBank/DDBJ whole genome shotgun (WGS) entry which is preliminary data.</text>
</comment>
<organism evidence="1 2">
    <name type="scientific">Asticcacaulis benevestitus DSM 16100 = ATCC BAA-896</name>
    <dbReference type="NCBI Taxonomy" id="1121022"/>
    <lineage>
        <taxon>Bacteria</taxon>
        <taxon>Pseudomonadati</taxon>
        <taxon>Pseudomonadota</taxon>
        <taxon>Alphaproteobacteria</taxon>
        <taxon>Caulobacterales</taxon>
        <taxon>Caulobacteraceae</taxon>
        <taxon>Asticcacaulis</taxon>
    </lineage>
</organism>
<dbReference type="eggNOG" id="ENOG5032QYB">
    <property type="taxonomic scope" value="Bacteria"/>
</dbReference>
<sequence>MSQAIETELRRLRRTVKILTVVVCALCIPVLIAATKAPPKEIIAHTIRVVDDKGVTRAVLAGSVPDPIINGKSLPRMGPAAGLIIYDRKGNERGGYLTSLSDEGVLTLDGAHGGEVFKVVANPDAGASLFLPHANGALLALTTYRGQPELQMVEKDGRALITLPADAPPIP</sequence>
<proteinExistence type="predicted"/>
<keyword evidence="2" id="KW-1185">Reference proteome</keyword>
<gene>
    <name evidence="1" type="ORF">ABENE_22790</name>
</gene>
<dbReference type="OrthoDB" id="1349101at2"/>
<protein>
    <submittedName>
        <fullName evidence="1">Uncharacterized protein</fullName>
    </submittedName>
</protein>
<dbReference type="Proteomes" id="UP000017837">
    <property type="component" value="Unassembled WGS sequence"/>
</dbReference>
<reference evidence="1 2" key="1">
    <citation type="journal article" date="2014" name="Nature">
        <title>Sequential evolution of bacterial morphology by co-option of a developmental regulator.</title>
        <authorList>
            <person name="Jiang C."/>
            <person name="Brown P.J."/>
            <person name="Ducret A."/>
            <person name="Brun Y.V."/>
        </authorList>
    </citation>
    <scope>NUCLEOTIDE SEQUENCE [LARGE SCALE GENOMIC DNA]</scope>
    <source>
        <strain evidence="1 2">DSM 16100</strain>
    </source>
</reference>
<dbReference type="EMBL" id="AWGB01000106">
    <property type="protein sequence ID" value="ESQ79163.1"/>
    <property type="molecule type" value="Genomic_DNA"/>
</dbReference>
<dbReference type="PATRIC" id="fig|1121022.4.peg.4665"/>